<comment type="caution">
    <text evidence="9">Lacks conserved residue(s) required for the propagation of feature annotation.</text>
</comment>
<proteinExistence type="inferred from homology"/>
<comment type="catalytic activity">
    <reaction evidence="7 9 10">
        <text>2-(2-carboxy-4-methylthiazol-5-yl)ethyl phosphate + 4-amino-2-methyl-5-(diphosphooxymethyl)pyrimidine + 2 H(+) = thiamine phosphate + CO2 + diphosphate</text>
        <dbReference type="Rhea" id="RHEA:47848"/>
        <dbReference type="ChEBI" id="CHEBI:15378"/>
        <dbReference type="ChEBI" id="CHEBI:16526"/>
        <dbReference type="ChEBI" id="CHEBI:33019"/>
        <dbReference type="ChEBI" id="CHEBI:37575"/>
        <dbReference type="ChEBI" id="CHEBI:57841"/>
        <dbReference type="ChEBI" id="CHEBI:62890"/>
        <dbReference type="EC" id="2.5.1.3"/>
    </reaction>
</comment>
<dbReference type="CDD" id="cd00564">
    <property type="entry name" value="TMP_TenI"/>
    <property type="match status" value="1"/>
</dbReference>
<feature type="binding site" evidence="9">
    <location>
        <begin position="186"/>
        <end position="187"/>
    </location>
    <ligand>
        <name>2-[(2R,5Z)-2-carboxy-4-methylthiazol-5(2H)-ylidene]ethyl phosphate</name>
        <dbReference type="ChEBI" id="CHEBI:62899"/>
    </ligand>
</feature>
<keyword evidence="4 9" id="KW-0460">Magnesium</keyword>
<evidence type="ECO:0000259" key="12">
    <source>
        <dbReference type="Pfam" id="PF02581"/>
    </source>
</evidence>
<evidence type="ECO:0000256" key="10">
    <source>
        <dbReference type="RuleBase" id="RU003826"/>
    </source>
</evidence>
<dbReference type="NCBIfam" id="TIGR00693">
    <property type="entry name" value="thiE"/>
    <property type="match status" value="1"/>
</dbReference>
<keyword evidence="5 9" id="KW-0784">Thiamine biosynthesis</keyword>
<feature type="binding site" evidence="9">
    <location>
        <position position="71"/>
    </location>
    <ligand>
        <name>Mg(2+)</name>
        <dbReference type="ChEBI" id="CHEBI:18420"/>
    </ligand>
</feature>
<sequence length="207" mass="22106">MRPADCRLYGIADTGYMRPDELEGKVAALLEGGVRIIQLRAKKQSRDEVRDLARRMQPLCREAGALFVLNDYPDLAAELGADAVHVGQDAGPLAELRRIVGPQMIIGRSTHSPQQALAAREEGADYIGFGPLFPTGTKPGRAAIGLQDVAAVQRELGDFPMFCIGGINGDTLPAVLAAGARRVVIVSWLLQQADIAGAARQVIKLLA</sequence>
<dbReference type="PANTHER" id="PTHR20857">
    <property type="entry name" value="THIAMINE-PHOSPHATE PYROPHOSPHORYLASE"/>
    <property type="match status" value="1"/>
</dbReference>
<dbReference type="InterPro" id="IPR013785">
    <property type="entry name" value="Aldolase_TIM"/>
</dbReference>
<dbReference type="EMBL" id="DXFQ01000103">
    <property type="protein sequence ID" value="HIX20105.1"/>
    <property type="molecule type" value="Genomic_DNA"/>
</dbReference>
<feature type="binding site" evidence="9">
    <location>
        <position position="109"/>
    </location>
    <ligand>
        <name>4-amino-2-methyl-5-(diphosphooxymethyl)pyrimidine</name>
        <dbReference type="ChEBI" id="CHEBI:57841"/>
    </ligand>
</feature>
<feature type="binding site" evidence="9">
    <location>
        <position position="138"/>
    </location>
    <ligand>
        <name>4-amino-2-methyl-5-(diphosphooxymethyl)pyrimidine</name>
        <dbReference type="ChEBI" id="CHEBI:57841"/>
    </ligand>
</feature>
<name>A0A9D2AH82_9BACT</name>
<dbReference type="GO" id="GO:0005737">
    <property type="term" value="C:cytoplasm"/>
    <property type="evidence" value="ECO:0007669"/>
    <property type="project" value="TreeGrafter"/>
</dbReference>
<evidence type="ECO:0000256" key="7">
    <source>
        <dbReference type="ARBA" id="ARBA00047851"/>
    </source>
</evidence>
<evidence type="ECO:0000256" key="9">
    <source>
        <dbReference type="HAMAP-Rule" id="MF_00097"/>
    </source>
</evidence>
<comment type="function">
    <text evidence="9">Condenses 4-methyl-5-(beta-hydroxyethyl)thiazole monophosphate (THZ-P) and 2-methyl-4-amino-5-hydroxymethyl pyrimidine pyrophosphate (HMP-PP) to form thiamine monophosphate (TMP).</text>
</comment>
<feature type="binding site" evidence="9">
    <location>
        <position position="166"/>
    </location>
    <ligand>
        <name>2-[(2R,5Z)-2-carboxy-4-methylthiazol-5(2H)-ylidene]ethyl phosphate</name>
        <dbReference type="ChEBI" id="CHEBI:62899"/>
    </ligand>
</feature>
<keyword evidence="3 9" id="KW-0479">Metal-binding</keyword>
<evidence type="ECO:0000313" key="13">
    <source>
        <dbReference type="EMBL" id="HIX20105.1"/>
    </source>
</evidence>
<comment type="catalytic activity">
    <reaction evidence="6 9 10">
        <text>4-methyl-5-(2-phosphooxyethyl)-thiazole + 4-amino-2-methyl-5-(diphosphooxymethyl)pyrimidine + H(+) = thiamine phosphate + diphosphate</text>
        <dbReference type="Rhea" id="RHEA:22328"/>
        <dbReference type="ChEBI" id="CHEBI:15378"/>
        <dbReference type="ChEBI" id="CHEBI:33019"/>
        <dbReference type="ChEBI" id="CHEBI:37575"/>
        <dbReference type="ChEBI" id="CHEBI:57841"/>
        <dbReference type="ChEBI" id="CHEBI:58296"/>
        <dbReference type="EC" id="2.5.1.3"/>
    </reaction>
</comment>
<dbReference type="Proteomes" id="UP000823964">
    <property type="component" value="Unassembled WGS sequence"/>
</dbReference>
<dbReference type="Gene3D" id="3.20.20.70">
    <property type="entry name" value="Aldolase class I"/>
    <property type="match status" value="1"/>
</dbReference>
<dbReference type="InterPro" id="IPR022998">
    <property type="entry name" value="ThiamineP_synth_TenI"/>
</dbReference>
<dbReference type="HAMAP" id="MF_00097">
    <property type="entry name" value="TMP_synthase"/>
    <property type="match status" value="1"/>
</dbReference>
<reference evidence="13" key="2">
    <citation type="submission" date="2021-04" db="EMBL/GenBank/DDBJ databases">
        <authorList>
            <person name="Gilroy R."/>
        </authorList>
    </citation>
    <scope>NUCLEOTIDE SEQUENCE</scope>
    <source>
        <strain evidence="13">14975</strain>
    </source>
</reference>
<keyword evidence="2 9" id="KW-0808">Transferase</keyword>
<evidence type="ECO:0000256" key="11">
    <source>
        <dbReference type="RuleBase" id="RU004253"/>
    </source>
</evidence>
<comment type="caution">
    <text evidence="13">The sequence shown here is derived from an EMBL/GenBank/DDBJ whole genome shotgun (WGS) entry which is preliminary data.</text>
</comment>
<comment type="cofactor">
    <cofactor evidence="9">
        <name>Mg(2+)</name>
        <dbReference type="ChEBI" id="CHEBI:18420"/>
    </cofactor>
    <text evidence="9">Binds 1 Mg(2+) ion per subunit.</text>
</comment>
<dbReference type="EC" id="2.5.1.3" evidence="9"/>
<comment type="pathway">
    <text evidence="1 9 11">Cofactor biosynthesis; thiamine diphosphate biosynthesis; thiamine phosphate from 4-amino-2-methyl-5-diphosphomethylpyrimidine and 4-methyl-5-(2-phosphoethyl)-thiazole: step 1/1.</text>
</comment>
<evidence type="ECO:0000313" key="14">
    <source>
        <dbReference type="Proteomes" id="UP000823964"/>
    </source>
</evidence>
<gene>
    <name evidence="9 13" type="primary">thiE</name>
    <name evidence="13" type="ORF">H9862_05820</name>
</gene>
<evidence type="ECO:0000256" key="6">
    <source>
        <dbReference type="ARBA" id="ARBA00047334"/>
    </source>
</evidence>
<evidence type="ECO:0000256" key="1">
    <source>
        <dbReference type="ARBA" id="ARBA00005165"/>
    </source>
</evidence>
<dbReference type="GO" id="GO:0009228">
    <property type="term" value="P:thiamine biosynthetic process"/>
    <property type="evidence" value="ECO:0007669"/>
    <property type="project" value="UniProtKB-KW"/>
</dbReference>
<feature type="domain" description="Thiamine phosphate synthase/TenI" evidence="12">
    <location>
        <begin position="8"/>
        <end position="187"/>
    </location>
</feature>
<feature type="binding site" evidence="9">
    <location>
        <begin position="38"/>
        <end position="42"/>
    </location>
    <ligand>
        <name>4-amino-2-methyl-5-(diphosphooxymethyl)pyrimidine</name>
        <dbReference type="ChEBI" id="CHEBI:57841"/>
    </ligand>
</feature>
<dbReference type="GO" id="GO:0009229">
    <property type="term" value="P:thiamine diphosphate biosynthetic process"/>
    <property type="evidence" value="ECO:0007669"/>
    <property type="project" value="UniProtKB-UniRule"/>
</dbReference>
<feature type="binding site" evidence="9">
    <location>
        <position position="70"/>
    </location>
    <ligand>
        <name>4-amino-2-methyl-5-(diphosphooxymethyl)pyrimidine</name>
        <dbReference type="ChEBI" id="CHEBI:57841"/>
    </ligand>
</feature>
<evidence type="ECO:0000256" key="3">
    <source>
        <dbReference type="ARBA" id="ARBA00022723"/>
    </source>
</evidence>
<reference evidence="13" key="1">
    <citation type="journal article" date="2021" name="PeerJ">
        <title>Extensive microbial diversity within the chicken gut microbiome revealed by metagenomics and culture.</title>
        <authorList>
            <person name="Gilroy R."/>
            <person name="Ravi A."/>
            <person name="Getino M."/>
            <person name="Pursley I."/>
            <person name="Horton D.L."/>
            <person name="Alikhan N.F."/>
            <person name="Baker D."/>
            <person name="Gharbi K."/>
            <person name="Hall N."/>
            <person name="Watson M."/>
            <person name="Adriaenssens E.M."/>
            <person name="Foster-Nyarko E."/>
            <person name="Jarju S."/>
            <person name="Secka A."/>
            <person name="Antonio M."/>
            <person name="Oren A."/>
            <person name="Chaudhuri R.R."/>
            <person name="La Ragione R."/>
            <person name="Hildebrand F."/>
            <person name="Pallen M.J."/>
        </authorList>
    </citation>
    <scope>NUCLEOTIDE SEQUENCE</scope>
    <source>
        <strain evidence="13">14975</strain>
    </source>
</reference>
<evidence type="ECO:0000256" key="4">
    <source>
        <dbReference type="ARBA" id="ARBA00022842"/>
    </source>
</evidence>
<dbReference type="Pfam" id="PF02581">
    <property type="entry name" value="TMP-TENI"/>
    <property type="match status" value="1"/>
</dbReference>
<evidence type="ECO:0000256" key="5">
    <source>
        <dbReference type="ARBA" id="ARBA00022977"/>
    </source>
</evidence>
<accession>A0A9D2AH82</accession>
<organism evidence="13 14">
    <name type="scientific">Candidatus Akkermansia intestinigallinarum</name>
    <dbReference type="NCBI Taxonomy" id="2838431"/>
    <lineage>
        <taxon>Bacteria</taxon>
        <taxon>Pseudomonadati</taxon>
        <taxon>Verrucomicrobiota</taxon>
        <taxon>Verrucomicrobiia</taxon>
        <taxon>Verrucomicrobiales</taxon>
        <taxon>Akkermansiaceae</taxon>
        <taxon>Akkermansia</taxon>
    </lineage>
</organism>
<feature type="binding site" evidence="9">
    <location>
        <begin position="135"/>
        <end position="137"/>
    </location>
    <ligand>
        <name>2-[(2R,5Z)-2-carboxy-4-methylthiazol-5(2H)-ylidene]ethyl phosphate</name>
        <dbReference type="ChEBI" id="CHEBI:62899"/>
    </ligand>
</feature>
<dbReference type="SUPFAM" id="SSF51391">
    <property type="entry name" value="Thiamin phosphate synthase"/>
    <property type="match status" value="1"/>
</dbReference>
<dbReference type="GO" id="GO:0000287">
    <property type="term" value="F:magnesium ion binding"/>
    <property type="evidence" value="ECO:0007669"/>
    <property type="project" value="UniProtKB-UniRule"/>
</dbReference>
<evidence type="ECO:0000256" key="8">
    <source>
        <dbReference type="ARBA" id="ARBA00047883"/>
    </source>
</evidence>
<comment type="catalytic activity">
    <reaction evidence="8 9 10">
        <text>2-[(2R,5Z)-2-carboxy-4-methylthiazol-5(2H)-ylidene]ethyl phosphate + 4-amino-2-methyl-5-(diphosphooxymethyl)pyrimidine + 2 H(+) = thiamine phosphate + CO2 + diphosphate</text>
        <dbReference type="Rhea" id="RHEA:47844"/>
        <dbReference type="ChEBI" id="CHEBI:15378"/>
        <dbReference type="ChEBI" id="CHEBI:16526"/>
        <dbReference type="ChEBI" id="CHEBI:33019"/>
        <dbReference type="ChEBI" id="CHEBI:37575"/>
        <dbReference type="ChEBI" id="CHEBI:57841"/>
        <dbReference type="ChEBI" id="CHEBI:62899"/>
        <dbReference type="EC" id="2.5.1.3"/>
    </reaction>
</comment>
<dbReference type="GO" id="GO:0004789">
    <property type="term" value="F:thiamine-phosphate diphosphorylase activity"/>
    <property type="evidence" value="ECO:0007669"/>
    <property type="project" value="UniProtKB-UniRule"/>
</dbReference>
<dbReference type="InterPro" id="IPR036206">
    <property type="entry name" value="ThiamineP_synth_sf"/>
</dbReference>
<dbReference type="PANTHER" id="PTHR20857:SF15">
    <property type="entry name" value="THIAMINE-PHOSPHATE SYNTHASE"/>
    <property type="match status" value="1"/>
</dbReference>
<dbReference type="InterPro" id="IPR034291">
    <property type="entry name" value="TMP_synthase"/>
</dbReference>
<comment type="similarity">
    <text evidence="9 10">Belongs to the thiamine-phosphate synthase family.</text>
</comment>
<dbReference type="AlphaFoldDB" id="A0A9D2AH82"/>
<evidence type="ECO:0000256" key="2">
    <source>
        <dbReference type="ARBA" id="ARBA00022679"/>
    </source>
</evidence>
<protein>
    <recommendedName>
        <fullName evidence="9">Thiamine-phosphate synthase</fullName>
        <shortName evidence="9">TP synthase</shortName>
        <shortName evidence="9">TPS</shortName>
        <ecNumber evidence="9">2.5.1.3</ecNumber>
    </recommendedName>
    <alternativeName>
        <fullName evidence="9">Thiamine-phosphate pyrophosphorylase</fullName>
        <shortName evidence="9">TMP pyrophosphorylase</shortName>
        <shortName evidence="9">TMP-PPase</shortName>
    </alternativeName>
</protein>